<evidence type="ECO:0000313" key="5">
    <source>
        <dbReference type="Proteomes" id="UP000028760"/>
    </source>
</evidence>
<feature type="region of interest" description="Disordered" evidence="2">
    <location>
        <begin position="307"/>
        <end position="341"/>
    </location>
</feature>
<dbReference type="SUPFAM" id="SSF143503">
    <property type="entry name" value="PUG domain-like"/>
    <property type="match status" value="1"/>
</dbReference>
<evidence type="ECO:0000259" key="3">
    <source>
        <dbReference type="Pfam" id="PF21388"/>
    </source>
</evidence>
<dbReference type="AlphaFoldDB" id="A0A096MDT6"/>
<dbReference type="Pfam" id="PF21388">
    <property type="entry name" value="SPATA2_PUB-like"/>
    <property type="match status" value="1"/>
</dbReference>
<dbReference type="EMBL" id="AYCK01020551">
    <property type="status" value="NOT_ANNOTATED_CDS"/>
    <property type="molecule type" value="Genomic_DNA"/>
</dbReference>
<organism evidence="4 5">
    <name type="scientific">Poecilia formosa</name>
    <name type="common">Amazon molly</name>
    <name type="synonym">Limia formosa</name>
    <dbReference type="NCBI Taxonomy" id="48698"/>
    <lineage>
        <taxon>Eukaryota</taxon>
        <taxon>Metazoa</taxon>
        <taxon>Chordata</taxon>
        <taxon>Craniata</taxon>
        <taxon>Vertebrata</taxon>
        <taxon>Euteleostomi</taxon>
        <taxon>Actinopterygii</taxon>
        <taxon>Neopterygii</taxon>
        <taxon>Teleostei</taxon>
        <taxon>Neoteleostei</taxon>
        <taxon>Acanthomorphata</taxon>
        <taxon>Ovalentaria</taxon>
        <taxon>Atherinomorphae</taxon>
        <taxon>Cyprinodontiformes</taxon>
        <taxon>Poeciliidae</taxon>
        <taxon>Poeciliinae</taxon>
        <taxon>Poecilia</taxon>
    </lineage>
</organism>
<evidence type="ECO:0000256" key="2">
    <source>
        <dbReference type="SAM" id="MobiDB-lite"/>
    </source>
</evidence>
<dbReference type="PANTHER" id="PTHR15326:SF7">
    <property type="entry name" value="SPERMATOGENESIS-ASSOCIATED PROTEIN 2-LIKE PROTEIN"/>
    <property type="match status" value="1"/>
</dbReference>
<dbReference type="GeneTree" id="ENSGT00530000063956"/>
<evidence type="ECO:0000256" key="1">
    <source>
        <dbReference type="ARBA" id="ARBA00038142"/>
    </source>
</evidence>
<dbReference type="GO" id="GO:0005737">
    <property type="term" value="C:cytoplasm"/>
    <property type="evidence" value="ECO:0007669"/>
    <property type="project" value="TreeGrafter"/>
</dbReference>
<reference evidence="4" key="2">
    <citation type="submission" date="2025-08" db="UniProtKB">
        <authorList>
            <consortium name="Ensembl"/>
        </authorList>
    </citation>
    <scope>IDENTIFICATION</scope>
</reference>
<keyword evidence="5" id="KW-1185">Reference proteome</keyword>
<dbReference type="Ensembl" id="ENSPFOT00000030084.1">
    <property type="protein sequence ID" value="ENSPFOP00000029577.1"/>
    <property type="gene ID" value="ENSPFOG00000023707.1"/>
</dbReference>
<dbReference type="PANTHER" id="PTHR15326">
    <property type="entry name" value="SPERMATOGENESIS-ASSOCIATED PROTEIN 2/TAMOZHENNIC"/>
    <property type="match status" value="1"/>
</dbReference>
<feature type="domain" description="Spermatogenesis-associated protein 2 PUB-like" evidence="3">
    <location>
        <begin position="7"/>
        <end position="193"/>
    </location>
</feature>
<evidence type="ECO:0000313" key="4">
    <source>
        <dbReference type="Ensembl" id="ENSPFOP00000029577.1"/>
    </source>
</evidence>
<dbReference type="InterPro" id="IPR048839">
    <property type="entry name" value="SPATA2_PUB-like"/>
</dbReference>
<name>A0A096MDT6_POEFO</name>
<comment type="similarity">
    <text evidence="1">Belongs to the SPATA2 family.</text>
</comment>
<dbReference type="Proteomes" id="UP000028760">
    <property type="component" value="Unassembled WGS sequence"/>
</dbReference>
<reference evidence="4" key="3">
    <citation type="submission" date="2025-09" db="UniProtKB">
        <authorList>
            <consortium name="Ensembl"/>
        </authorList>
    </citation>
    <scope>IDENTIFICATION</scope>
</reference>
<protein>
    <submittedName>
        <fullName evidence="4">Spermatogenesis associated 2 like</fullName>
    </submittedName>
</protein>
<reference evidence="5" key="1">
    <citation type="submission" date="2013-10" db="EMBL/GenBank/DDBJ databases">
        <authorList>
            <person name="Schartl M."/>
            <person name="Warren W."/>
        </authorList>
    </citation>
    <scope>NUCLEOTIDE SEQUENCE [LARGE SCALE GENOMIC DNA]</scope>
    <source>
        <strain evidence="5">female</strain>
    </source>
</reference>
<proteinExistence type="inferred from homology"/>
<accession>A0A096MDT6</accession>
<dbReference type="OMA" id="CWYRNPV"/>
<dbReference type="Gene3D" id="1.20.58.2190">
    <property type="match status" value="1"/>
</dbReference>
<dbReference type="InterPro" id="IPR036339">
    <property type="entry name" value="PUB-like_dom_sf"/>
</dbReference>
<sequence>MRGVDLVQAYDRVLEQQILGRGSCRACQDEALRSEVEGLLATSDPRELHGLGLEPLRLMEEVLEARPSSGLCGLARTFEVLEQAALNLYLGPWREEYRVIKMYSGTFTHCVAPVLSAPQTEEVFGLLGYRPGPAQTRLLHLQPAGGPASPRELLRLACAFFLARCECRLLLAALGKRGGARWELGVVRERRQGQRLQVRLLNVDLRFNASPCLQVSSLFTLIPFQELLLEHEFQHLTEKQIHKVQEVTMTKTFLANANEVIYRPSASSPWIRLSHFYRDLHTKVAVDNAERLLSVPEDAEGELDLYREDSTAPPGGQRRSNGPVAAPRSRRFGPVVPPPLEADRGRPHDLCDCLSAPPLSLQRCLDCGVLHDITCVRLTECRLQRHQVEPASGVPETGPETGVERPRDAVPEDTAAFQPISYHCEAASANPHLLCLTCRAVHGSACVEGRLCRSAHRTRRLGTCSCGKSCCGTPRVLCLYCGDEFCRDCWYKNPLTCVCGRSFHLSTDLSTSV</sequence>